<evidence type="ECO:0000256" key="1">
    <source>
        <dbReference type="SAM" id="MobiDB-lite"/>
    </source>
</evidence>
<dbReference type="EMBL" id="LJSK01000369">
    <property type="protein sequence ID" value="KPI83478.1"/>
    <property type="molecule type" value="Genomic_DNA"/>
</dbReference>
<dbReference type="InterPro" id="IPR009000">
    <property type="entry name" value="Transl_B-barrel_sf"/>
</dbReference>
<dbReference type="OrthoDB" id="2067at2759"/>
<dbReference type="CDD" id="cd03696">
    <property type="entry name" value="SelB_II"/>
    <property type="match status" value="1"/>
</dbReference>
<dbReference type="Gene3D" id="3.40.50.300">
    <property type="entry name" value="P-loop containing nucleotide triphosphate hydrolases"/>
    <property type="match status" value="1"/>
</dbReference>
<evidence type="ECO:0000259" key="2">
    <source>
        <dbReference type="PROSITE" id="PS51722"/>
    </source>
</evidence>
<dbReference type="FunFam" id="2.40.30.10:FF:000052">
    <property type="entry name" value="Selenocysteine-specific elongation factor EF-Sec"/>
    <property type="match status" value="1"/>
</dbReference>
<dbReference type="GO" id="GO:0001514">
    <property type="term" value="P:selenocysteine incorporation"/>
    <property type="evidence" value="ECO:0007669"/>
    <property type="project" value="TreeGrafter"/>
</dbReference>
<dbReference type="PROSITE" id="PS51722">
    <property type="entry name" value="G_TR_2"/>
    <property type="match status" value="1"/>
</dbReference>
<accession>A0A0N1HZH5</accession>
<evidence type="ECO:0000313" key="4">
    <source>
        <dbReference type="Proteomes" id="UP000038009"/>
    </source>
</evidence>
<dbReference type="SUPFAM" id="SSF50447">
    <property type="entry name" value="Translation proteins"/>
    <property type="match status" value="1"/>
</dbReference>
<name>A0A0N1HZH5_LEPSE</name>
<dbReference type="PANTHER" id="PTHR43721:SF11">
    <property type="entry name" value="SELENOCYSTEINE-SPECIFIC ELONGATION FACTOR"/>
    <property type="match status" value="1"/>
</dbReference>
<evidence type="ECO:0000313" key="3">
    <source>
        <dbReference type="EMBL" id="KPI83478.1"/>
    </source>
</evidence>
<dbReference type="OMA" id="ERPERFY"/>
<dbReference type="VEuPathDB" id="TriTrypDB:Lsey_0369_0030"/>
<dbReference type="Pfam" id="PF21208">
    <property type="entry name" value="euk_SelB_III"/>
    <property type="match status" value="1"/>
</dbReference>
<dbReference type="InterPro" id="IPR004161">
    <property type="entry name" value="EFTu-like_2"/>
</dbReference>
<dbReference type="AlphaFoldDB" id="A0A0N1HZH5"/>
<dbReference type="PRINTS" id="PR00315">
    <property type="entry name" value="ELONGATNFCT"/>
</dbReference>
<keyword evidence="4" id="KW-1185">Reference proteome</keyword>
<dbReference type="Pfam" id="PF00009">
    <property type="entry name" value="GTP_EFTU"/>
    <property type="match status" value="1"/>
</dbReference>
<gene>
    <name evidence="3" type="ORF">ABL78_7484</name>
</gene>
<comment type="caution">
    <text evidence="3">The sequence shown here is derived from an EMBL/GenBank/DDBJ whole genome shotgun (WGS) entry which is preliminary data.</text>
</comment>
<dbReference type="CDD" id="cd01889">
    <property type="entry name" value="SelB_euk"/>
    <property type="match status" value="1"/>
</dbReference>
<dbReference type="SUPFAM" id="SSF52540">
    <property type="entry name" value="P-loop containing nucleoside triphosphate hydrolases"/>
    <property type="match status" value="1"/>
</dbReference>
<keyword evidence="3" id="KW-0648">Protein biosynthesis</keyword>
<feature type="region of interest" description="Disordered" evidence="1">
    <location>
        <begin position="479"/>
        <end position="502"/>
    </location>
</feature>
<dbReference type="GO" id="GO:0003746">
    <property type="term" value="F:translation elongation factor activity"/>
    <property type="evidence" value="ECO:0007669"/>
    <property type="project" value="UniProtKB-KW"/>
</dbReference>
<dbReference type="InterPro" id="IPR000795">
    <property type="entry name" value="T_Tr_GTP-bd_dom"/>
</dbReference>
<dbReference type="Proteomes" id="UP000038009">
    <property type="component" value="Unassembled WGS sequence"/>
</dbReference>
<dbReference type="GO" id="GO:0005525">
    <property type="term" value="F:GTP binding"/>
    <property type="evidence" value="ECO:0007669"/>
    <property type="project" value="InterPro"/>
</dbReference>
<reference evidence="3 4" key="1">
    <citation type="journal article" date="2015" name="PLoS Pathog.">
        <title>Leptomonas seymouri: Adaptations to the Dixenous Life Cycle Analyzed by Genome Sequencing, Transcriptome Profiling and Co-infection with Leishmania donovani.</title>
        <authorList>
            <person name="Kraeva N."/>
            <person name="Butenko A."/>
            <person name="Hlavacova J."/>
            <person name="Kostygov A."/>
            <person name="Myskova J."/>
            <person name="Grybchuk D."/>
            <person name="Lestinova T."/>
            <person name="Votypka J."/>
            <person name="Volf P."/>
            <person name="Opperdoes F."/>
            <person name="Flegontov P."/>
            <person name="Lukes J."/>
            <person name="Yurchenko V."/>
        </authorList>
    </citation>
    <scope>NUCLEOTIDE SEQUENCE [LARGE SCALE GENOMIC DNA]</scope>
    <source>
        <strain evidence="3 4">ATCC 30220</strain>
    </source>
</reference>
<sequence length="709" mass="75039">MLNVNIGLLGHVDSGKTALAKALSRTASTAAFDKSPQSQSRGITLDLGFSACEVSRDDSDDARQVLEEAKLEKVQCTLVDCPGHASLIRTVVGGAQIIDAVVLVIDATKGVQAQTAECLVLGEVLAKPLVVALNKVDAVQGGTPAAKEAALTALKRKLQQTFRRTRWPTVAIVEVAAAPRDADGVGGIGAPRNVDAVLPQVLRTVDLVALKATKEREGERPERFHMLADHCFAVRGQGTVFTGTIVAGTVRVGDTILVPDVQATRKVKGLQVFHMPVERARCGDRVGLCVAPFDPTSFERGVLCSAAGSERALVSTSQLIALVHKVRYHPLPCDTHTKVHITIGHATVMGTMRYFSRPHAAKLAANVLMSSESAAADDRNAAFDPMTESVWVEELGEDAVASYAAEDDSSHDTTVAIAGRPLPVAPGARDYYAVLLLERPVLAAVGSSMVAMRLDVEREKFCRIALAGTICYTFTGNSGKSADPPVNTSSSGRNATSLPIGSTLTDGDGAAWRRLPVVRYRTRTLRVDRVLDTRSCIADAVVSLTGNSRVSTASASVAAGMQENCKTGKAPADTRQKSDLFAEVQKFIRLKVVFEARDGEKDGFEAHHEEMDTVAAVAQAKAAGSVMGVIDSTFGKTGKVKLVFESPVFADPSTAAKGAPGGASGGANRKKKEKNSDGEEATSGVFLRPGRILLILKKYPFALHSGLDQ</sequence>
<dbReference type="InterPro" id="IPR050055">
    <property type="entry name" value="EF-Tu_GTPase"/>
</dbReference>
<dbReference type="PANTHER" id="PTHR43721">
    <property type="entry name" value="ELONGATION FACTOR TU-RELATED"/>
    <property type="match status" value="1"/>
</dbReference>
<dbReference type="NCBIfam" id="TIGR00231">
    <property type="entry name" value="small_GTP"/>
    <property type="match status" value="1"/>
</dbReference>
<proteinExistence type="predicted"/>
<keyword evidence="3" id="KW-0251">Elongation factor</keyword>
<protein>
    <submittedName>
        <fullName evidence="3">Putative selenocysteine-specific elongation factor</fullName>
    </submittedName>
</protein>
<dbReference type="InterPro" id="IPR027417">
    <property type="entry name" value="P-loop_NTPase"/>
</dbReference>
<dbReference type="CDD" id="cd04094">
    <property type="entry name" value="eSelB_III"/>
    <property type="match status" value="1"/>
</dbReference>
<dbReference type="InterPro" id="IPR049393">
    <property type="entry name" value="eEFSec_III"/>
</dbReference>
<dbReference type="Gene3D" id="2.40.30.10">
    <property type="entry name" value="Translation factors"/>
    <property type="match status" value="1"/>
</dbReference>
<organism evidence="3 4">
    <name type="scientific">Leptomonas seymouri</name>
    <dbReference type="NCBI Taxonomy" id="5684"/>
    <lineage>
        <taxon>Eukaryota</taxon>
        <taxon>Discoba</taxon>
        <taxon>Euglenozoa</taxon>
        <taxon>Kinetoplastea</taxon>
        <taxon>Metakinetoplastina</taxon>
        <taxon>Trypanosomatida</taxon>
        <taxon>Trypanosomatidae</taxon>
        <taxon>Leishmaniinae</taxon>
        <taxon>Leptomonas</taxon>
    </lineage>
</organism>
<dbReference type="Pfam" id="PF03144">
    <property type="entry name" value="GTP_EFTU_D2"/>
    <property type="match status" value="1"/>
</dbReference>
<dbReference type="InterPro" id="IPR005225">
    <property type="entry name" value="Small_GTP-bd"/>
</dbReference>
<feature type="domain" description="Tr-type G" evidence="2">
    <location>
        <begin position="1"/>
        <end position="211"/>
    </location>
</feature>
<feature type="region of interest" description="Disordered" evidence="1">
    <location>
        <begin position="654"/>
        <end position="682"/>
    </location>
</feature>
<dbReference type="GO" id="GO:0003924">
    <property type="term" value="F:GTPase activity"/>
    <property type="evidence" value="ECO:0007669"/>
    <property type="project" value="InterPro"/>
</dbReference>